<sequence>MAQIGNFGSMITFEVSANRMLPLTDMKRTVSGRWKKHNIIGSSPRSEFQGADTDETTVTIILSAEHGIRPRQMIERLEAAAKSGLVDYLVIGGRRIGNSKVYISSMSEEWDCIWNRGELVKATINITFSEYT</sequence>
<accession>A0A8S5S639</accession>
<dbReference type="Pfam" id="PF06995">
    <property type="entry name" value="Phage_P2_GpU"/>
    <property type="match status" value="1"/>
</dbReference>
<organism evidence="1">
    <name type="scientific">Caudovirales sp. ctaix4</name>
    <dbReference type="NCBI Taxonomy" id="2827635"/>
    <lineage>
        <taxon>Viruses</taxon>
        <taxon>Duplodnaviria</taxon>
        <taxon>Heunggongvirae</taxon>
        <taxon>Uroviricota</taxon>
        <taxon>Caudoviricetes</taxon>
    </lineage>
</organism>
<evidence type="ECO:0000313" key="1">
    <source>
        <dbReference type="EMBL" id="DAF46162.1"/>
    </source>
</evidence>
<dbReference type="InterPro" id="IPR009734">
    <property type="entry name" value="Myoviridae_GpU"/>
</dbReference>
<proteinExistence type="predicted"/>
<name>A0A8S5S639_9CAUD</name>
<protein>
    <submittedName>
        <fullName evidence="1">Uncharacterized protein</fullName>
    </submittedName>
</protein>
<dbReference type="EMBL" id="BK032533">
    <property type="protein sequence ID" value="DAF46162.1"/>
    <property type="molecule type" value="Genomic_DNA"/>
</dbReference>
<reference evidence="1" key="1">
    <citation type="journal article" date="2021" name="Proc. Natl. Acad. Sci. U.S.A.">
        <title>A Catalog of Tens of Thousands of Viruses from Human Metagenomes Reveals Hidden Associations with Chronic Diseases.</title>
        <authorList>
            <person name="Tisza M.J."/>
            <person name="Buck C.B."/>
        </authorList>
    </citation>
    <scope>NUCLEOTIDE SEQUENCE</scope>
    <source>
        <strain evidence="1">Ctaix4</strain>
    </source>
</reference>